<accession>A0AAV2TVK2</accession>
<evidence type="ECO:0000313" key="4">
    <source>
        <dbReference type="Proteomes" id="UP001497525"/>
    </source>
</evidence>
<reference evidence="3" key="1">
    <citation type="submission" date="2024-06" db="EMBL/GenBank/DDBJ databases">
        <authorList>
            <person name="Liu X."/>
            <person name="Lenzi L."/>
            <person name="Haldenby T S."/>
            <person name="Uol C."/>
        </authorList>
    </citation>
    <scope>NUCLEOTIDE SEQUENCE</scope>
</reference>
<dbReference type="SUPFAM" id="SSF81383">
    <property type="entry name" value="F-box domain"/>
    <property type="match status" value="1"/>
</dbReference>
<name>A0AAV2TVK2_CALDB</name>
<feature type="domain" description="F-box" evidence="2">
    <location>
        <begin position="239"/>
        <end position="286"/>
    </location>
</feature>
<evidence type="ECO:0000313" key="3">
    <source>
        <dbReference type="EMBL" id="CAL5140888.1"/>
    </source>
</evidence>
<feature type="region of interest" description="Disordered" evidence="1">
    <location>
        <begin position="303"/>
        <end position="373"/>
    </location>
</feature>
<evidence type="ECO:0000256" key="1">
    <source>
        <dbReference type="SAM" id="MobiDB-lite"/>
    </source>
</evidence>
<dbReference type="Gene3D" id="3.40.1000.30">
    <property type="match status" value="1"/>
</dbReference>
<feature type="compositionally biased region" description="Basic and acidic residues" evidence="1">
    <location>
        <begin position="308"/>
        <end position="324"/>
    </location>
</feature>
<evidence type="ECO:0000259" key="2">
    <source>
        <dbReference type="PROSITE" id="PS50181"/>
    </source>
</evidence>
<dbReference type="InterPro" id="IPR036047">
    <property type="entry name" value="F-box-like_dom_sf"/>
</dbReference>
<sequence>MKIRLKFRKDFQVYEVASPDVKILELLNAASNLFKIHLSNVRISLNANDYYGLSESDLAISALGVVNGDVVYVTSLEQLDDIKLSMENELLSAIADLCSSLKLAHPSPSVLIAIPTYWCNISKGLFFSRNLGDLLSSTGGIIRLKFLYYVNSGIHVTFTIFTTGNLVNIGVSTEELNLRNQLILRSRDYLVQSTVLNTNAPLDPKLVFRDLQTLCIRIKDELIEPILVDIHIALNLSPRLTLCTLPVDIIIRILLLLPLSALGKLVLCNWHLYRLIKNCAPIWRIQLAHLNAKRQPLLNAALTRQQKQQREQEQRRQQQQRDQDSPSGVANRIPCTATDNRTDEEPTACTPDPNCTNPQVTDEDSLSETQSVQSPLPYERFVARYRSLLVQRKCRGLSPSFV</sequence>
<organism evidence="3 4">
    <name type="scientific">Calicophoron daubneyi</name>
    <name type="common">Rumen fluke</name>
    <name type="synonym">Paramphistomum daubneyi</name>
    <dbReference type="NCBI Taxonomy" id="300641"/>
    <lineage>
        <taxon>Eukaryota</taxon>
        <taxon>Metazoa</taxon>
        <taxon>Spiralia</taxon>
        <taxon>Lophotrochozoa</taxon>
        <taxon>Platyhelminthes</taxon>
        <taxon>Trematoda</taxon>
        <taxon>Digenea</taxon>
        <taxon>Plagiorchiida</taxon>
        <taxon>Pronocephalata</taxon>
        <taxon>Paramphistomoidea</taxon>
        <taxon>Paramphistomidae</taxon>
        <taxon>Calicophoron</taxon>
    </lineage>
</organism>
<dbReference type="PROSITE" id="PS50181">
    <property type="entry name" value="FBOX"/>
    <property type="match status" value="1"/>
</dbReference>
<dbReference type="EMBL" id="CAXLJL010000811">
    <property type="protein sequence ID" value="CAL5140888.1"/>
    <property type="molecule type" value="Genomic_DNA"/>
</dbReference>
<dbReference type="AlphaFoldDB" id="A0AAV2TVK2"/>
<comment type="caution">
    <text evidence="3">The sequence shown here is derived from an EMBL/GenBank/DDBJ whole genome shotgun (WGS) entry which is preliminary data.</text>
</comment>
<proteinExistence type="predicted"/>
<protein>
    <recommendedName>
        <fullName evidence="2">F-box domain-containing protein</fullName>
    </recommendedName>
</protein>
<dbReference type="Proteomes" id="UP001497525">
    <property type="component" value="Unassembled WGS sequence"/>
</dbReference>
<dbReference type="InterPro" id="IPR001810">
    <property type="entry name" value="F-box_dom"/>
</dbReference>
<gene>
    <name evidence="3" type="ORF">CDAUBV1_LOCUS16187</name>
</gene>